<dbReference type="EMBL" id="GGEC01086947">
    <property type="protein sequence ID" value="MBX67431.1"/>
    <property type="molecule type" value="Transcribed_RNA"/>
</dbReference>
<dbReference type="Gene3D" id="3.40.1340.10">
    <property type="entry name" value="RNA polymerase, Rpb5, N-terminal domain"/>
    <property type="match status" value="1"/>
</dbReference>
<accession>A0A2P2QKC9</accession>
<dbReference type="AlphaFoldDB" id="A0A2P2QKC9"/>
<evidence type="ECO:0000259" key="1">
    <source>
        <dbReference type="Pfam" id="PF03871"/>
    </source>
</evidence>
<dbReference type="Pfam" id="PF03871">
    <property type="entry name" value="RNA_pol_Rpb5_N"/>
    <property type="match status" value="1"/>
</dbReference>
<dbReference type="GO" id="GO:0003899">
    <property type="term" value="F:DNA-directed RNA polymerase activity"/>
    <property type="evidence" value="ECO:0007669"/>
    <property type="project" value="InterPro"/>
</dbReference>
<dbReference type="GO" id="GO:0006351">
    <property type="term" value="P:DNA-templated transcription"/>
    <property type="evidence" value="ECO:0007669"/>
    <property type="project" value="InterPro"/>
</dbReference>
<dbReference type="SUPFAM" id="SSF53036">
    <property type="entry name" value="Eukaryotic RPB5 N-terminal domain"/>
    <property type="match status" value="1"/>
</dbReference>
<sequence>MLRNRGYMVADSEINMTREQFISKVGDNAKREDLVVCKHKRDNESDKLKSHPLASHVSY</sequence>
<name>A0A2P2QKC9_RHIMU</name>
<reference evidence="2" key="1">
    <citation type="submission" date="2018-02" db="EMBL/GenBank/DDBJ databases">
        <title>Rhizophora mucronata_Transcriptome.</title>
        <authorList>
            <person name="Meera S.P."/>
            <person name="Sreeshan A."/>
            <person name="Augustine A."/>
        </authorList>
    </citation>
    <scope>NUCLEOTIDE SEQUENCE</scope>
    <source>
        <tissue evidence="2">Leaf</tissue>
    </source>
</reference>
<evidence type="ECO:0000313" key="2">
    <source>
        <dbReference type="EMBL" id="MBX67431.1"/>
    </source>
</evidence>
<dbReference type="GO" id="GO:0003677">
    <property type="term" value="F:DNA binding"/>
    <property type="evidence" value="ECO:0007669"/>
    <property type="project" value="InterPro"/>
</dbReference>
<dbReference type="InterPro" id="IPR005571">
    <property type="entry name" value="RNA_pol_Rpb5_N"/>
</dbReference>
<dbReference type="InterPro" id="IPR036710">
    <property type="entry name" value="RNA_pol_Rpb5_N_sf"/>
</dbReference>
<feature type="domain" description="RNA polymerase Rpb5 N-terminal" evidence="1">
    <location>
        <begin position="1"/>
        <end position="48"/>
    </location>
</feature>
<organism evidence="2">
    <name type="scientific">Rhizophora mucronata</name>
    <name type="common">Asiatic mangrove</name>
    <dbReference type="NCBI Taxonomy" id="61149"/>
    <lineage>
        <taxon>Eukaryota</taxon>
        <taxon>Viridiplantae</taxon>
        <taxon>Streptophyta</taxon>
        <taxon>Embryophyta</taxon>
        <taxon>Tracheophyta</taxon>
        <taxon>Spermatophyta</taxon>
        <taxon>Magnoliopsida</taxon>
        <taxon>eudicotyledons</taxon>
        <taxon>Gunneridae</taxon>
        <taxon>Pentapetalae</taxon>
        <taxon>rosids</taxon>
        <taxon>fabids</taxon>
        <taxon>Malpighiales</taxon>
        <taxon>Rhizophoraceae</taxon>
        <taxon>Rhizophora</taxon>
    </lineage>
</organism>
<proteinExistence type="predicted"/>
<protein>
    <recommendedName>
        <fullName evidence="1">RNA polymerase Rpb5 N-terminal domain-containing protein</fullName>
    </recommendedName>
</protein>